<dbReference type="AlphaFoldDB" id="A0A8B7TMG3"/>
<gene>
    <name evidence="2" type="primary">TXNDC9</name>
</gene>
<protein>
    <submittedName>
        <fullName evidence="2">Thioredoxin domain-containing protein 9</fullName>
    </submittedName>
</protein>
<evidence type="ECO:0000313" key="1">
    <source>
        <dbReference type="Proteomes" id="UP000694851"/>
    </source>
</evidence>
<dbReference type="Gene3D" id="3.40.30.10">
    <property type="entry name" value="Glutaredoxin"/>
    <property type="match status" value="1"/>
</dbReference>
<organism evidence="1 2">
    <name type="scientific">Hipposideros armiger</name>
    <name type="common">Great Himalayan leaf-nosed bat</name>
    <dbReference type="NCBI Taxonomy" id="186990"/>
    <lineage>
        <taxon>Eukaryota</taxon>
        <taxon>Metazoa</taxon>
        <taxon>Chordata</taxon>
        <taxon>Craniata</taxon>
        <taxon>Vertebrata</taxon>
        <taxon>Euteleostomi</taxon>
        <taxon>Mammalia</taxon>
        <taxon>Eutheria</taxon>
        <taxon>Laurasiatheria</taxon>
        <taxon>Chiroptera</taxon>
        <taxon>Yinpterochiroptera</taxon>
        <taxon>Rhinolophoidea</taxon>
        <taxon>Hipposideridae</taxon>
        <taxon>Hipposideros</taxon>
    </lineage>
</organism>
<name>A0A8B7TMG3_HIPAR</name>
<dbReference type="SUPFAM" id="SSF52833">
    <property type="entry name" value="Thioredoxin-like"/>
    <property type="match status" value="1"/>
</dbReference>
<reference evidence="2" key="1">
    <citation type="submission" date="2025-08" db="UniProtKB">
        <authorList>
            <consortium name="RefSeq"/>
        </authorList>
    </citation>
    <scope>IDENTIFICATION</scope>
    <source>
        <tissue evidence="2">Muscle</tissue>
    </source>
</reference>
<accession>A0A8B7TMG3</accession>
<dbReference type="RefSeq" id="XP_019524743.1">
    <property type="nucleotide sequence ID" value="XM_019669198.1"/>
</dbReference>
<dbReference type="KEGG" id="hai:109396932"/>
<sequence length="157" mass="18648">MEANASVDMFSKVLENQLLQTTKLVEEQLDSEIQKLDQMDEDELERLKEKRLEALRKAQQQKQEWLSKGHGEYREIPSERDFFQEVKESKKVVCHFYKDSTFSQKFKRINAFQICFIFSGNLMEPPFQSQKKFGTNFTKLEKKTIRGKKYDSDSDDD</sequence>
<proteinExistence type="predicted"/>
<keyword evidence="1" id="KW-1185">Reference proteome</keyword>
<dbReference type="GeneID" id="109396932"/>
<dbReference type="PANTHER" id="PTHR21148">
    <property type="entry name" value="THIOREDOXIN DOMAIN-CONTAINING PROTEIN 9"/>
    <property type="match status" value="1"/>
</dbReference>
<evidence type="ECO:0000313" key="2">
    <source>
        <dbReference type="RefSeq" id="XP_019524743.1"/>
    </source>
</evidence>
<dbReference type="Proteomes" id="UP000694851">
    <property type="component" value="Unplaced"/>
</dbReference>
<dbReference type="InterPro" id="IPR036249">
    <property type="entry name" value="Thioredoxin-like_sf"/>
</dbReference>
<dbReference type="CTD" id="10190"/>
<dbReference type="OrthoDB" id="10257948at2759"/>